<dbReference type="OrthoDB" id="5215911at2759"/>
<evidence type="ECO:0000313" key="8">
    <source>
        <dbReference type="EMBL" id="PHH71301.1"/>
    </source>
</evidence>
<evidence type="ECO:0000256" key="5">
    <source>
        <dbReference type="SAM" id="MobiDB-lite"/>
    </source>
</evidence>
<evidence type="ECO:0000256" key="1">
    <source>
        <dbReference type="ARBA" id="ARBA00004141"/>
    </source>
</evidence>
<comment type="subcellular location">
    <subcellularLocation>
        <location evidence="1">Membrane</location>
        <topology evidence="1">Multi-pass membrane protein</topology>
    </subcellularLocation>
</comment>
<dbReference type="InterPro" id="IPR005829">
    <property type="entry name" value="Sugar_transporter_CS"/>
</dbReference>
<feature type="transmembrane region" description="Helical" evidence="6">
    <location>
        <begin position="51"/>
        <end position="70"/>
    </location>
</feature>
<dbReference type="GO" id="GO:0005886">
    <property type="term" value="C:plasma membrane"/>
    <property type="evidence" value="ECO:0007669"/>
    <property type="project" value="TreeGrafter"/>
</dbReference>
<dbReference type="PROSITE" id="PS50850">
    <property type="entry name" value="MFS"/>
    <property type="match status" value="1"/>
</dbReference>
<dbReference type="STRING" id="2004952.A0A2C5YWL3"/>
<feature type="transmembrane region" description="Helical" evidence="6">
    <location>
        <begin position="109"/>
        <end position="133"/>
    </location>
</feature>
<keyword evidence="3 6" id="KW-1133">Transmembrane helix</keyword>
<dbReference type="GO" id="GO:0140115">
    <property type="term" value="P:export across plasma membrane"/>
    <property type="evidence" value="ECO:0007669"/>
    <property type="project" value="UniProtKB-ARBA"/>
</dbReference>
<dbReference type="PANTHER" id="PTHR23502">
    <property type="entry name" value="MAJOR FACILITATOR SUPERFAMILY"/>
    <property type="match status" value="1"/>
</dbReference>
<dbReference type="InterPro" id="IPR020846">
    <property type="entry name" value="MFS_dom"/>
</dbReference>
<feature type="region of interest" description="Disordered" evidence="5">
    <location>
        <begin position="176"/>
        <end position="201"/>
    </location>
</feature>
<dbReference type="Gene3D" id="1.20.1250.20">
    <property type="entry name" value="MFS general substrate transporter like domains"/>
    <property type="match status" value="1"/>
</dbReference>
<evidence type="ECO:0000313" key="9">
    <source>
        <dbReference type="Proteomes" id="UP000226431"/>
    </source>
</evidence>
<accession>A0A2C5YWL3</accession>
<feature type="domain" description="Major facilitator superfamily (MFS) profile" evidence="7">
    <location>
        <begin position="1"/>
        <end position="434"/>
    </location>
</feature>
<dbReference type="InterPro" id="IPR011701">
    <property type="entry name" value="MFS"/>
</dbReference>
<reference evidence="8 9" key="1">
    <citation type="submission" date="2017-06" db="EMBL/GenBank/DDBJ databases">
        <title>Ant-infecting Ophiocordyceps genomes reveal a high diversity of potential behavioral manipulation genes and a possible major role for enterotoxins.</title>
        <authorList>
            <person name="De Bekker C."/>
            <person name="Evans H.C."/>
            <person name="Brachmann A."/>
            <person name="Hughes D.P."/>
        </authorList>
    </citation>
    <scope>NUCLEOTIDE SEQUENCE [LARGE SCALE GENOMIC DNA]</scope>
    <source>
        <strain evidence="8 9">Map16</strain>
    </source>
</reference>
<evidence type="ECO:0000256" key="4">
    <source>
        <dbReference type="ARBA" id="ARBA00023136"/>
    </source>
</evidence>
<feature type="transmembrane region" description="Helical" evidence="6">
    <location>
        <begin position="76"/>
        <end position="102"/>
    </location>
</feature>
<keyword evidence="4 6" id="KW-0472">Membrane</keyword>
<dbReference type="GO" id="GO:0022857">
    <property type="term" value="F:transmembrane transporter activity"/>
    <property type="evidence" value="ECO:0007669"/>
    <property type="project" value="InterPro"/>
</dbReference>
<dbReference type="InterPro" id="IPR036259">
    <property type="entry name" value="MFS_trans_sf"/>
</dbReference>
<dbReference type="PANTHER" id="PTHR23502:SF20">
    <property type="entry name" value="TRANSPORTER, PUTATIVE (AFU_ORTHOLOGUE AFUA_6G13880)-RELATED"/>
    <property type="match status" value="1"/>
</dbReference>
<feature type="transmembrane region" description="Helical" evidence="6">
    <location>
        <begin position="412"/>
        <end position="430"/>
    </location>
</feature>
<gene>
    <name evidence="8" type="ORF">CDD80_5363</name>
</gene>
<comment type="caution">
    <text evidence="8">The sequence shown here is derived from an EMBL/GenBank/DDBJ whole genome shotgun (WGS) entry which is preliminary data.</text>
</comment>
<evidence type="ECO:0000256" key="6">
    <source>
        <dbReference type="SAM" id="Phobius"/>
    </source>
</evidence>
<name>A0A2C5YWL3_9HYPO</name>
<keyword evidence="2 6" id="KW-0812">Transmembrane</keyword>
<dbReference type="Proteomes" id="UP000226431">
    <property type="component" value="Unassembled WGS sequence"/>
</dbReference>
<feature type="compositionally biased region" description="Low complexity" evidence="5">
    <location>
        <begin position="185"/>
        <end position="201"/>
    </location>
</feature>
<dbReference type="GO" id="GO:0042908">
    <property type="term" value="P:xenobiotic transport"/>
    <property type="evidence" value="ECO:0007669"/>
    <property type="project" value="UniProtKB-ARBA"/>
</dbReference>
<keyword evidence="9" id="KW-1185">Reference proteome</keyword>
<dbReference type="Pfam" id="PF07690">
    <property type="entry name" value="MFS_1"/>
    <property type="match status" value="1"/>
</dbReference>
<organism evidence="8 9">
    <name type="scientific">Ophiocordyceps camponoti-rufipedis</name>
    <dbReference type="NCBI Taxonomy" id="2004952"/>
    <lineage>
        <taxon>Eukaryota</taxon>
        <taxon>Fungi</taxon>
        <taxon>Dikarya</taxon>
        <taxon>Ascomycota</taxon>
        <taxon>Pezizomycotina</taxon>
        <taxon>Sordariomycetes</taxon>
        <taxon>Hypocreomycetidae</taxon>
        <taxon>Hypocreales</taxon>
        <taxon>Ophiocordycipitaceae</taxon>
        <taxon>Ophiocordyceps</taxon>
    </lineage>
</organism>
<proteinExistence type="predicted"/>
<dbReference type="AlphaFoldDB" id="A0A2C5YWL3"/>
<feature type="transmembrane region" description="Helical" evidence="6">
    <location>
        <begin position="268"/>
        <end position="292"/>
    </location>
</feature>
<evidence type="ECO:0000256" key="2">
    <source>
        <dbReference type="ARBA" id="ARBA00022692"/>
    </source>
</evidence>
<evidence type="ECO:0000259" key="7">
    <source>
        <dbReference type="PROSITE" id="PS50850"/>
    </source>
</evidence>
<sequence length="448" mass="47708">MVTPGLIPLSEAFESQEKSVSLFTIGVVALWTTIGGHMTVAGSDVWGRRPFYVVSLGVLAFANFLASVTLSLPSLVIMRAVSGLASAPFLLLTPASVADVFFAHERGMFLAALVAASYGGGQLGIVIAGFIVQAVGVSALFKISAAAYAALFVAAYFYLFETAPFPRDPPGCSNKHEDTFDLASEKPSSSHQESSPKQNSSRRIVFGRRLSNKSFIKGLIDPFLLLILPAVAYSVIIFGVFLTLVISLPVLVVQIVGEPPYKLPPVQAGLICLPLAVISVVGGPLVGALMDVSARFMAGRNRDIKGGLEPEFRLTTLLVCGPLTTGGLVGLSVSTSSRLPLQWVLFWLCVTYLGSMWTTQAVLVYVVDCLPALTGQTFTLINLSAAIGIFIASDGLVRWELSSGTSTVCDDLAILSGLVLLPTVPIYVFGKRVRGKLARTKWTRSLYP</sequence>
<protein>
    <recommendedName>
        <fullName evidence="7">Major facilitator superfamily (MFS) profile domain-containing protein</fullName>
    </recommendedName>
</protein>
<feature type="transmembrane region" description="Helical" evidence="6">
    <location>
        <begin position="20"/>
        <end position="39"/>
    </location>
</feature>
<dbReference type="PROSITE" id="PS00216">
    <property type="entry name" value="SUGAR_TRANSPORT_1"/>
    <property type="match status" value="1"/>
</dbReference>
<feature type="transmembrane region" description="Helical" evidence="6">
    <location>
        <begin position="223"/>
        <end position="256"/>
    </location>
</feature>
<evidence type="ECO:0000256" key="3">
    <source>
        <dbReference type="ARBA" id="ARBA00022989"/>
    </source>
</evidence>
<feature type="transmembrane region" description="Helical" evidence="6">
    <location>
        <begin position="345"/>
        <end position="366"/>
    </location>
</feature>
<dbReference type="EMBL" id="NJES01000527">
    <property type="protein sequence ID" value="PHH71301.1"/>
    <property type="molecule type" value="Genomic_DNA"/>
</dbReference>
<dbReference type="SUPFAM" id="SSF103473">
    <property type="entry name" value="MFS general substrate transporter"/>
    <property type="match status" value="1"/>
</dbReference>
<feature type="transmembrane region" description="Helical" evidence="6">
    <location>
        <begin position="312"/>
        <end position="333"/>
    </location>
</feature>
<feature type="transmembrane region" description="Helical" evidence="6">
    <location>
        <begin position="139"/>
        <end position="159"/>
    </location>
</feature>
<feature type="transmembrane region" description="Helical" evidence="6">
    <location>
        <begin position="373"/>
        <end position="392"/>
    </location>
</feature>